<dbReference type="EMBL" id="PQIB02000011">
    <property type="protein sequence ID" value="RLM85038.1"/>
    <property type="molecule type" value="Genomic_DNA"/>
</dbReference>
<proteinExistence type="predicted"/>
<dbReference type="OrthoDB" id="678502at2759"/>
<comment type="caution">
    <text evidence="3">The sequence shown here is derived from an EMBL/GenBank/DDBJ whole genome shotgun (WGS) entry which is preliminary data.</text>
</comment>
<protein>
    <recommendedName>
        <fullName evidence="2">Protein NO VEIN C-terminal domain-containing protein</fullName>
    </recommendedName>
</protein>
<evidence type="ECO:0000313" key="4">
    <source>
        <dbReference type="Proteomes" id="UP000275267"/>
    </source>
</evidence>
<evidence type="ECO:0000259" key="2">
    <source>
        <dbReference type="Pfam" id="PF13020"/>
    </source>
</evidence>
<organism evidence="3 4">
    <name type="scientific">Panicum miliaceum</name>
    <name type="common">Proso millet</name>
    <name type="synonym">Broomcorn millet</name>
    <dbReference type="NCBI Taxonomy" id="4540"/>
    <lineage>
        <taxon>Eukaryota</taxon>
        <taxon>Viridiplantae</taxon>
        <taxon>Streptophyta</taxon>
        <taxon>Embryophyta</taxon>
        <taxon>Tracheophyta</taxon>
        <taxon>Spermatophyta</taxon>
        <taxon>Magnoliopsida</taxon>
        <taxon>Liliopsida</taxon>
        <taxon>Poales</taxon>
        <taxon>Poaceae</taxon>
        <taxon>PACMAD clade</taxon>
        <taxon>Panicoideae</taxon>
        <taxon>Panicodae</taxon>
        <taxon>Paniceae</taxon>
        <taxon>Panicinae</taxon>
        <taxon>Panicum</taxon>
        <taxon>Panicum sect. Panicum</taxon>
    </lineage>
</organism>
<dbReference type="InterPro" id="IPR024975">
    <property type="entry name" value="NOV_C"/>
</dbReference>
<feature type="region of interest" description="Disordered" evidence="1">
    <location>
        <begin position="43"/>
        <end position="137"/>
    </location>
</feature>
<dbReference type="AlphaFoldDB" id="A0A3L6QNI4"/>
<sequence>MGRTKKKGSCTAAGNRLPLQLPFPSSSFGRFVVVSSLPRRKVVEERGGGSAIVAVEPVEEPKTHRPRKEKNGAPPCGDDQRGDDPVCQAQQQQASCRRLEAESDNRPQSSIDKPGEASDHGRRRPGQAQQASDSMPRWMITGRLGEAAVHQYLVEQLEQGKVRWVNRHRESELPYDIVVTKGGATEYVEVKATVFPEKNWFEISAREWEFMAEKGDSFTIARVVLLGDENRASIVMLKDPLRLCEQQDLSLAFYARNLRIPQVKP</sequence>
<dbReference type="Pfam" id="PF13020">
    <property type="entry name" value="NOV_C"/>
    <property type="match status" value="1"/>
</dbReference>
<evidence type="ECO:0000313" key="3">
    <source>
        <dbReference type="EMBL" id="RLM85038.1"/>
    </source>
</evidence>
<keyword evidence="4" id="KW-1185">Reference proteome</keyword>
<dbReference type="Proteomes" id="UP000275267">
    <property type="component" value="Unassembled WGS sequence"/>
</dbReference>
<gene>
    <name evidence="3" type="ORF">C2845_PM04G14540</name>
</gene>
<dbReference type="STRING" id="4540.A0A3L6QNI4"/>
<feature type="region of interest" description="Disordered" evidence="1">
    <location>
        <begin position="1"/>
        <end position="25"/>
    </location>
</feature>
<accession>A0A3L6QNI4</accession>
<feature type="domain" description="Protein NO VEIN C-terminal" evidence="2">
    <location>
        <begin position="145"/>
        <end position="231"/>
    </location>
</feature>
<dbReference type="PANTHER" id="PTHR32387:SF0">
    <property type="entry name" value="PROTEIN NO VEIN"/>
    <property type="match status" value="1"/>
</dbReference>
<reference evidence="4" key="1">
    <citation type="journal article" date="2019" name="Nat. Commun.">
        <title>The genome of broomcorn millet.</title>
        <authorList>
            <person name="Zou C."/>
            <person name="Miki D."/>
            <person name="Li D."/>
            <person name="Tang Q."/>
            <person name="Xiao L."/>
            <person name="Rajput S."/>
            <person name="Deng P."/>
            <person name="Jia W."/>
            <person name="Huang R."/>
            <person name="Zhang M."/>
            <person name="Sun Y."/>
            <person name="Hu J."/>
            <person name="Fu X."/>
            <person name="Schnable P.S."/>
            <person name="Li F."/>
            <person name="Zhang H."/>
            <person name="Feng B."/>
            <person name="Zhu X."/>
            <person name="Liu R."/>
            <person name="Schnable J.C."/>
            <person name="Zhu J.-K."/>
            <person name="Zhang H."/>
        </authorList>
    </citation>
    <scope>NUCLEOTIDE SEQUENCE [LARGE SCALE GENOMIC DNA]</scope>
</reference>
<evidence type="ECO:0000256" key="1">
    <source>
        <dbReference type="SAM" id="MobiDB-lite"/>
    </source>
</evidence>
<dbReference type="InterPro" id="IPR052957">
    <property type="entry name" value="Auxin_embryo_med"/>
</dbReference>
<dbReference type="PANTHER" id="PTHR32387">
    <property type="entry name" value="WU:FJ29H11"/>
    <property type="match status" value="1"/>
</dbReference>
<name>A0A3L6QNI4_PANMI</name>